<dbReference type="InterPro" id="IPR010301">
    <property type="entry name" value="RRP1"/>
</dbReference>
<name>A0A7S2RXB2_9STRA</name>
<gene>
    <name evidence="6" type="ORF">QSP1433_LOCUS8002</name>
    <name evidence="7" type="ORF">QSP1433_LOCUS8003</name>
</gene>
<proteinExistence type="inferred from homology"/>
<dbReference type="AlphaFoldDB" id="A0A7S2RXB2"/>
<protein>
    <submittedName>
        <fullName evidence="6">Uncharacterized protein</fullName>
    </submittedName>
</protein>
<feature type="compositionally biased region" description="Basic and acidic residues" evidence="5">
    <location>
        <begin position="424"/>
        <end position="453"/>
    </location>
</feature>
<organism evidence="6">
    <name type="scientific">Mucochytrium quahogii</name>
    <dbReference type="NCBI Taxonomy" id="96639"/>
    <lineage>
        <taxon>Eukaryota</taxon>
        <taxon>Sar</taxon>
        <taxon>Stramenopiles</taxon>
        <taxon>Bigyra</taxon>
        <taxon>Labyrinthulomycetes</taxon>
        <taxon>Thraustochytrida</taxon>
        <taxon>Thraustochytriidae</taxon>
        <taxon>Mucochytrium</taxon>
    </lineage>
</organism>
<dbReference type="EMBL" id="HBHK01012711">
    <property type="protein sequence ID" value="CAD9683232.1"/>
    <property type="molecule type" value="Transcribed_RNA"/>
</dbReference>
<feature type="compositionally biased region" description="Basic residues" evidence="5">
    <location>
        <begin position="9"/>
        <end position="19"/>
    </location>
</feature>
<dbReference type="GO" id="GO:0006364">
    <property type="term" value="P:rRNA processing"/>
    <property type="evidence" value="ECO:0007669"/>
    <property type="project" value="UniProtKB-KW"/>
</dbReference>
<reference evidence="6" key="1">
    <citation type="submission" date="2021-01" db="EMBL/GenBank/DDBJ databases">
        <authorList>
            <person name="Corre E."/>
            <person name="Pelletier E."/>
            <person name="Niang G."/>
            <person name="Scheremetjew M."/>
            <person name="Finn R."/>
            <person name="Kale V."/>
            <person name="Holt S."/>
            <person name="Cochrane G."/>
            <person name="Meng A."/>
            <person name="Brown T."/>
            <person name="Cohen L."/>
        </authorList>
    </citation>
    <scope>NUCLEOTIDE SEQUENCE</scope>
    <source>
        <strain evidence="6">NY070348D</strain>
    </source>
</reference>
<evidence type="ECO:0000313" key="6">
    <source>
        <dbReference type="EMBL" id="CAD9683232.1"/>
    </source>
</evidence>
<evidence type="ECO:0000256" key="3">
    <source>
        <dbReference type="ARBA" id="ARBA00022552"/>
    </source>
</evidence>
<comment type="similarity">
    <text evidence="2">Belongs to the RRP1 family.</text>
</comment>
<evidence type="ECO:0000256" key="1">
    <source>
        <dbReference type="ARBA" id="ARBA00004123"/>
    </source>
</evidence>
<evidence type="ECO:0000256" key="5">
    <source>
        <dbReference type="SAM" id="MobiDB-lite"/>
    </source>
</evidence>
<sequence length="557" mass="62778">MKIDPKNASLKKSKKKSKKSASENGSGAQVECPPPKQEVVEADATGFAKNLASNKKSIRDQTMNNIIAWLRLREKHVGVFQDLDLMLLWKGLFYCLWMSDKVPVQQELAEQIAQLSTVFRKKENSLMFIKAFFVTMLREWGGLDKYRLDKFYSLVRYVVRESLKLACGRGMVSEFGDILRDQVLMCKPDGLRFHLCDIYLDELDSSGCSKKMTSEELYEAFSPFFCAIGFTKSKELFPHIMKRVFEPLLADGAIAKLSLTQLGEGFFAIAADGKSITEAQRTVLYEMYGACKAAAKLQKETSLVEEVEKVAANEKVVEAGDSSANKEKKKKKKKKKEEVKPSMNLSEEFDRIGSDNMEVEEDVAPSFKKSNKKKKKKTEKKKVDSLEESSDDVTPKRNKKGSKVDTSEESSNDVTPKQKKRNKKVDANHSSEKKTPVSEKDKKRKHSDVDSQKKTPTGKKPSRSNDSSKKIRFDFKQTQKLDHHVSIQRLQTTPVKPAELTESPRSGLLKVRAGAKTTGGKKRRTSVQEGLQVAKMNTMKNATSASANKRTRGRGYF</sequence>
<dbReference type="GO" id="GO:0030688">
    <property type="term" value="C:preribosome, small subunit precursor"/>
    <property type="evidence" value="ECO:0007669"/>
    <property type="project" value="InterPro"/>
</dbReference>
<dbReference type="EMBL" id="HBHK01012712">
    <property type="protein sequence ID" value="CAD9683236.1"/>
    <property type="molecule type" value="Transcribed_RNA"/>
</dbReference>
<comment type="subcellular location">
    <subcellularLocation>
        <location evidence="1">Nucleus</location>
    </subcellularLocation>
</comment>
<keyword evidence="3" id="KW-0698">rRNA processing</keyword>
<dbReference type="PANTHER" id="PTHR13026">
    <property type="entry name" value="NNP-1 PROTEIN NOVEL NUCLEAR PROTEIN 1 NOP52"/>
    <property type="match status" value="1"/>
</dbReference>
<feature type="compositionally biased region" description="Basic and acidic residues" evidence="5">
    <location>
        <begin position="466"/>
        <end position="485"/>
    </location>
</feature>
<feature type="compositionally biased region" description="Basic residues" evidence="5">
    <location>
        <begin position="369"/>
        <end position="380"/>
    </location>
</feature>
<dbReference type="PANTHER" id="PTHR13026:SF0">
    <property type="entry name" value="RIBOSOMAL RNA PROCESSING 1B"/>
    <property type="match status" value="1"/>
</dbReference>
<feature type="region of interest" description="Disordered" evidence="5">
    <location>
        <begin position="319"/>
        <end position="557"/>
    </location>
</feature>
<accession>A0A7S2RXB2</accession>
<feature type="compositionally biased region" description="Polar residues" evidence="5">
    <location>
        <begin position="538"/>
        <end position="548"/>
    </location>
</feature>
<dbReference type="GO" id="GO:0005634">
    <property type="term" value="C:nucleus"/>
    <property type="evidence" value="ECO:0007669"/>
    <property type="project" value="UniProtKB-SubCell"/>
</dbReference>
<keyword evidence="4" id="KW-0539">Nucleus</keyword>
<dbReference type="Pfam" id="PF05997">
    <property type="entry name" value="Nop52"/>
    <property type="match status" value="1"/>
</dbReference>
<feature type="region of interest" description="Disordered" evidence="5">
    <location>
        <begin position="1"/>
        <end position="35"/>
    </location>
</feature>
<evidence type="ECO:0000256" key="4">
    <source>
        <dbReference type="ARBA" id="ARBA00023242"/>
    </source>
</evidence>
<evidence type="ECO:0000256" key="2">
    <source>
        <dbReference type="ARBA" id="ARBA00006374"/>
    </source>
</evidence>
<evidence type="ECO:0000313" key="7">
    <source>
        <dbReference type="EMBL" id="CAD9683236.1"/>
    </source>
</evidence>